<sequence length="164" mass="18053">MRKLTALVMSALLVAASFSSASTASQEGWSYCSETMRLKIADASTWVSIAKVNLKITELHLEEGRLTGSYDMKVPMFSDNNEVGRLDLTFAKQISELRQDGGMMKGIGVKADEADECREVSCEIFPSAKNKDKGRIVLIIDTGDRILKFKSTYAVEKIAETQSS</sequence>
<accession>A0AAQ3L8W3</accession>
<proteinExistence type="predicted"/>
<evidence type="ECO:0000256" key="1">
    <source>
        <dbReference type="SAM" id="SignalP"/>
    </source>
</evidence>
<dbReference type="AlphaFoldDB" id="A0AAQ3L8W3"/>
<name>A0AAQ3L8W3_9BACT</name>
<feature type="signal peptide" evidence="1">
    <location>
        <begin position="1"/>
        <end position="21"/>
    </location>
</feature>
<dbReference type="RefSeq" id="WP_317833300.1">
    <property type="nucleotide sequence ID" value="NZ_CP136920.1"/>
</dbReference>
<organism evidence="2 3">
    <name type="scientific">Rubellicoccus peritrichatus</name>
    <dbReference type="NCBI Taxonomy" id="3080537"/>
    <lineage>
        <taxon>Bacteria</taxon>
        <taxon>Pseudomonadati</taxon>
        <taxon>Verrucomicrobiota</taxon>
        <taxon>Opitutia</taxon>
        <taxon>Puniceicoccales</taxon>
        <taxon>Cerasicoccaceae</taxon>
        <taxon>Rubellicoccus</taxon>
    </lineage>
</organism>
<evidence type="ECO:0000313" key="3">
    <source>
        <dbReference type="Proteomes" id="UP001304300"/>
    </source>
</evidence>
<keyword evidence="1" id="KW-0732">Signal</keyword>
<evidence type="ECO:0008006" key="4">
    <source>
        <dbReference type="Google" id="ProtNLM"/>
    </source>
</evidence>
<gene>
    <name evidence="2" type="ORF">RZN69_20420</name>
</gene>
<dbReference type="Proteomes" id="UP001304300">
    <property type="component" value="Chromosome"/>
</dbReference>
<evidence type="ECO:0000313" key="2">
    <source>
        <dbReference type="EMBL" id="WOO40991.1"/>
    </source>
</evidence>
<dbReference type="KEGG" id="puo:RZN69_20420"/>
<keyword evidence="3" id="KW-1185">Reference proteome</keyword>
<dbReference type="EMBL" id="CP136920">
    <property type="protein sequence ID" value="WOO40991.1"/>
    <property type="molecule type" value="Genomic_DNA"/>
</dbReference>
<reference evidence="2 3" key="1">
    <citation type="submission" date="2023-10" db="EMBL/GenBank/DDBJ databases">
        <title>Rubellicoccus peritrichatus gen. nov., sp. nov., isolated from an algae of coral reef tank.</title>
        <authorList>
            <person name="Luo J."/>
        </authorList>
    </citation>
    <scope>NUCLEOTIDE SEQUENCE [LARGE SCALE GENOMIC DNA]</scope>
    <source>
        <strain evidence="2 3">CR14</strain>
    </source>
</reference>
<protein>
    <recommendedName>
        <fullName evidence="4">Lipid/polyisoprenoid-binding YceI-like domain-containing protein</fullName>
    </recommendedName>
</protein>
<feature type="chain" id="PRO_5042829936" description="Lipid/polyisoprenoid-binding YceI-like domain-containing protein" evidence="1">
    <location>
        <begin position="22"/>
        <end position="164"/>
    </location>
</feature>